<keyword evidence="1 4" id="KW-0853">WD repeat</keyword>
<keyword evidence="7" id="KW-1185">Reference proteome</keyword>
<comment type="caution">
    <text evidence="6">The sequence shown here is derived from an EMBL/GenBank/DDBJ whole genome shotgun (WGS) entry which is preliminary data.</text>
</comment>
<dbReference type="Pfam" id="PF00400">
    <property type="entry name" value="WD40"/>
    <property type="match status" value="2"/>
</dbReference>
<evidence type="ECO:0000313" key="6">
    <source>
        <dbReference type="EMBL" id="GME82237.1"/>
    </source>
</evidence>
<dbReference type="Gene3D" id="2.130.10.10">
    <property type="entry name" value="YVTN repeat-like/Quinoprotein amine dehydrogenase"/>
    <property type="match status" value="1"/>
</dbReference>
<dbReference type="InterPro" id="IPR051075">
    <property type="entry name" value="SCF_subunit_WD-repeat"/>
</dbReference>
<dbReference type="PANTHER" id="PTHR19872:SF9">
    <property type="entry name" value="UBIQUITIN-BINDING SDF UBIQUITIN LIGASE COMPLEX SUBUNIT"/>
    <property type="match status" value="1"/>
</dbReference>
<dbReference type="PROSITE" id="PS50294">
    <property type="entry name" value="WD_REPEATS_REGION"/>
    <property type="match status" value="2"/>
</dbReference>
<feature type="non-terminal residue" evidence="6">
    <location>
        <position position="187"/>
    </location>
</feature>
<evidence type="ECO:0000256" key="3">
    <source>
        <dbReference type="ARBA" id="ARBA00022786"/>
    </source>
</evidence>
<dbReference type="PROSITE" id="PS00678">
    <property type="entry name" value="WD_REPEATS_1"/>
    <property type="match status" value="1"/>
</dbReference>
<accession>A0A9W6WDY0</accession>
<dbReference type="InterPro" id="IPR036322">
    <property type="entry name" value="WD40_repeat_dom_sf"/>
</dbReference>
<dbReference type="InterPro" id="IPR019775">
    <property type="entry name" value="WD40_repeat_CS"/>
</dbReference>
<keyword evidence="3" id="KW-0833">Ubl conjugation pathway</keyword>
<dbReference type="InterPro" id="IPR001680">
    <property type="entry name" value="WD40_rpt"/>
</dbReference>
<feature type="repeat" description="WD" evidence="4">
    <location>
        <begin position="58"/>
        <end position="99"/>
    </location>
</feature>
<dbReference type="InterPro" id="IPR015943">
    <property type="entry name" value="WD40/YVTN_repeat-like_dom_sf"/>
</dbReference>
<evidence type="ECO:0000256" key="2">
    <source>
        <dbReference type="ARBA" id="ARBA00022737"/>
    </source>
</evidence>
<evidence type="ECO:0000256" key="4">
    <source>
        <dbReference type="PROSITE-ProRule" id="PRU00221"/>
    </source>
</evidence>
<evidence type="ECO:0000256" key="5">
    <source>
        <dbReference type="SAM" id="MobiDB-lite"/>
    </source>
</evidence>
<dbReference type="EMBL" id="BSXN01005048">
    <property type="protein sequence ID" value="GME82237.1"/>
    <property type="molecule type" value="Genomic_DNA"/>
</dbReference>
<feature type="compositionally biased region" description="Low complexity" evidence="5">
    <location>
        <begin position="139"/>
        <end position="162"/>
    </location>
</feature>
<reference evidence="6" key="1">
    <citation type="submission" date="2023-04" db="EMBL/GenBank/DDBJ databases">
        <title>Candida boidinii NBRC 10035.</title>
        <authorList>
            <person name="Ichikawa N."/>
            <person name="Sato H."/>
            <person name="Tonouchi N."/>
        </authorList>
    </citation>
    <scope>NUCLEOTIDE SEQUENCE</scope>
    <source>
        <strain evidence="6">NBRC 10035</strain>
    </source>
</reference>
<evidence type="ECO:0000313" key="7">
    <source>
        <dbReference type="Proteomes" id="UP001165120"/>
    </source>
</evidence>
<dbReference type="SMART" id="SM00320">
    <property type="entry name" value="WD40"/>
    <property type="match status" value="2"/>
</dbReference>
<feature type="repeat" description="WD" evidence="4">
    <location>
        <begin position="1"/>
        <end position="18"/>
    </location>
</feature>
<feature type="repeat" description="WD" evidence="4">
    <location>
        <begin position="19"/>
        <end position="58"/>
    </location>
</feature>
<name>A0A9W6WDY0_CANBO</name>
<keyword evidence="2" id="KW-0677">Repeat</keyword>
<organism evidence="6 7">
    <name type="scientific">Candida boidinii</name>
    <name type="common">Yeast</name>
    <dbReference type="NCBI Taxonomy" id="5477"/>
    <lineage>
        <taxon>Eukaryota</taxon>
        <taxon>Fungi</taxon>
        <taxon>Dikarya</taxon>
        <taxon>Ascomycota</taxon>
        <taxon>Saccharomycotina</taxon>
        <taxon>Pichiomycetes</taxon>
        <taxon>Pichiales</taxon>
        <taxon>Pichiaceae</taxon>
        <taxon>Ogataea</taxon>
        <taxon>Ogataea/Candida clade</taxon>
    </lineage>
</organism>
<dbReference type="AlphaFoldDB" id="A0A9W6WDY0"/>
<protein>
    <submittedName>
        <fullName evidence="6">Unnamed protein product</fullName>
    </submittedName>
</protein>
<gene>
    <name evidence="6" type="ORF">Cboi02_000673500</name>
</gene>
<dbReference type="Proteomes" id="UP001165120">
    <property type="component" value="Unassembled WGS sequence"/>
</dbReference>
<evidence type="ECO:0000256" key="1">
    <source>
        <dbReference type="ARBA" id="ARBA00022574"/>
    </source>
</evidence>
<dbReference type="PANTHER" id="PTHR19872">
    <property type="entry name" value="UBIQUITIN LIGASE SPECIFICITY FACTOR/HREP PROTEIN"/>
    <property type="match status" value="1"/>
</dbReference>
<proteinExistence type="predicted"/>
<dbReference type="SUPFAM" id="SSF50978">
    <property type="entry name" value="WD40 repeat-like"/>
    <property type="match status" value="1"/>
</dbReference>
<feature type="region of interest" description="Disordered" evidence="5">
    <location>
        <begin position="136"/>
        <end position="162"/>
    </location>
</feature>
<dbReference type="PROSITE" id="PS50082">
    <property type="entry name" value="WD_REPEATS_2"/>
    <property type="match status" value="3"/>
</dbReference>
<sequence>MDSYIKVWNYRTGQCISTYAGHEESVLSVDFHDKVIVSGSADKTVKVWHVDTRTCYTLRGHTDWVTSVKIHPQSCTIYSASDDLTVRMWDMKTNKCLAVFGGVENNGHIGQIQSVIPLTIKDKIITSIDGNDTVNNSNQSLSGAGSTATASATQLSQEHHYQQQLQIQRNNSAAVAAAAAAGTGASG</sequence>